<evidence type="ECO:0000256" key="6">
    <source>
        <dbReference type="SAM" id="Phobius"/>
    </source>
</evidence>
<keyword evidence="4 5" id="KW-0349">Heme</keyword>
<dbReference type="InterPro" id="IPR001128">
    <property type="entry name" value="Cyt_P450"/>
</dbReference>
<dbReference type="OMA" id="WAITHDH"/>
<keyword evidence="5" id="KW-0560">Oxidoreductase</keyword>
<comment type="similarity">
    <text evidence="5">Belongs to the cytochrome P450 family.</text>
</comment>
<evidence type="ECO:0000256" key="3">
    <source>
        <dbReference type="ARBA" id="ARBA00023004"/>
    </source>
</evidence>
<dbReference type="GO" id="GO:0016705">
    <property type="term" value="F:oxidoreductase activity, acting on paired donors, with incorporation or reduction of molecular oxygen"/>
    <property type="evidence" value="ECO:0007669"/>
    <property type="project" value="InterPro"/>
</dbReference>
<dbReference type="GO" id="GO:0020037">
    <property type="term" value="F:heme binding"/>
    <property type="evidence" value="ECO:0007669"/>
    <property type="project" value="InterPro"/>
</dbReference>
<dbReference type="STRING" id="1344416.A0A139AUS7"/>
<name>A0A139AUS7_GONPJ</name>
<dbReference type="Proteomes" id="UP000070544">
    <property type="component" value="Unassembled WGS sequence"/>
</dbReference>
<dbReference type="PANTHER" id="PTHR24305:SF218">
    <property type="entry name" value="P450, PUTATIVE (EUROFUNG)-RELATED"/>
    <property type="match status" value="1"/>
</dbReference>
<proteinExistence type="inferred from homology"/>
<feature type="binding site" description="axial binding residue" evidence="4">
    <location>
        <position position="459"/>
    </location>
    <ligand>
        <name>heme</name>
        <dbReference type="ChEBI" id="CHEBI:30413"/>
    </ligand>
    <ligandPart>
        <name>Fe</name>
        <dbReference type="ChEBI" id="CHEBI:18248"/>
    </ligandPart>
</feature>
<dbReference type="SUPFAM" id="SSF48264">
    <property type="entry name" value="Cytochrome P450"/>
    <property type="match status" value="1"/>
</dbReference>
<keyword evidence="6" id="KW-1133">Transmembrane helix</keyword>
<dbReference type="InterPro" id="IPR036396">
    <property type="entry name" value="Cyt_P450_sf"/>
</dbReference>
<dbReference type="PROSITE" id="PS00086">
    <property type="entry name" value="CYTOCHROME_P450"/>
    <property type="match status" value="1"/>
</dbReference>
<dbReference type="InterPro" id="IPR002401">
    <property type="entry name" value="Cyt_P450_E_grp-I"/>
</dbReference>
<protein>
    <submittedName>
        <fullName evidence="7">Cytochrome P450</fullName>
    </submittedName>
</protein>
<dbReference type="AlphaFoldDB" id="A0A139AUS7"/>
<keyword evidence="3 4" id="KW-0408">Iron</keyword>
<evidence type="ECO:0000313" key="8">
    <source>
        <dbReference type="Proteomes" id="UP000070544"/>
    </source>
</evidence>
<keyword evidence="6" id="KW-0472">Membrane</keyword>
<dbReference type="Pfam" id="PF00067">
    <property type="entry name" value="p450"/>
    <property type="match status" value="1"/>
</dbReference>
<dbReference type="OrthoDB" id="1470350at2759"/>
<dbReference type="PRINTS" id="PR00385">
    <property type="entry name" value="P450"/>
</dbReference>
<accession>A0A139AUS7</accession>
<keyword evidence="6" id="KW-0812">Transmembrane</keyword>
<keyword evidence="2 4" id="KW-0479">Metal-binding</keyword>
<keyword evidence="8" id="KW-1185">Reference proteome</keyword>
<keyword evidence="5" id="KW-0503">Monooxygenase</keyword>
<dbReference type="GO" id="GO:0005506">
    <property type="term" value="F:iron ion binding"/>
    <property type="evidence" value="ECO:0007669"/>
    <property type="project" value="InterPro"/>
</dbReference>
<evidence type="ECO:0000256" key="4">
    <source>
        <dbReference type="PIRSR" id="PIRSR602401-1"/>
    </source>
</evidence>
<dbReference type="EMBL" id="KQ965735">
    <property type="protein sequence ID" value="KXS20467.1"/>
    <property type="molecule type" value="Genomic_DNA"/>
</dbReference>
<feature type="transmembrane region" description="Helical" evidence="6">
    <location>
        <begin position="25"/>
        <end position="46"/>
    </location>
</feature>
<evidence type="ECO:0000256" key="1">
    <source>
        <dbReference type="ARBA" id="ARBA00001971"/>
    </source>
</evidence>
<dbReference type="Gene3D" id="1.10.630.10">
    <property type="entry name" value="Cytochrome P450"/>
    <property type="match status" value="1"/>
</dbReference>
<evidence type="ECO:0000313" key="7">
    <source>
        <dbReference type="EMBL" id="KXS20467.1"/>
    </source>
</evidence>
<dbReference type="InterPro" id="IPR050121">
    <property type="entry name" value="Cytochrome_P450_monoxygenase"/>
</dbReference>
<evidence type="ECO:0000256" key="5">
    <source>
        <dbReference type="RuleBase" id="RU000461"/>
    </source>
</evidence>
<dbReference type="PANTHER" id="PTHR24305">
    <property type="entry name" value="CYTOCHROME P450"/>
    <property type="match status" value="1"/>
</dbReference>
<gene>
    <name evidence="7" type="ORF">M427DRAFT_66463</name>
</gene>
<dbReference type="GO" id="GO:0004497">
    <property type="term" value="F:monooxygenase activity"/>
    <property type="evidence" value="ECO:0007669"/>
    <property type="project" value="UniProtKB-KW"/>
</dbReference>
<reference evidence="7 8" key="1">
    <citation type="journal article" date="2015" name="Genome Biol. Evol.">
        <title>Phylogenomic analyses indicate that early fungi evolved digesting cell walls of algal ancestors of land plants.</title>
        <authorList>
            <person name="Chang Y."/>
            <person name="Wang S."/>
            <person name="Sekimoto S."/>
            <person name="Aerts A.L."/>
            <person name="Choi C."/>
            <person name="Clum A."/>
            <person name="LaButti K.M."/>
            <person name="Lindquist E.A."/>
            <person name="Yee Ngan C."/>
            <person name="Ohm R.A."/>
            <person name="Salamov A.A."/>
            <person name="Grigoriev I.V."/>
            <person name="Spatafora J.W."/>
            <person name="Berbee M.L."/>
        </authorList>
    </citation>
    <scope>NUCLEOTIDE SEQUENCE [LARGE SCALE GENOMIC DNA]</scope>
    <source>
        <strain evidence="7 8">JEL478</strain>
    </source>
</reference>
<organism evidence="7 8">
    <name type="scientific">Gonapodya prolifera (strain JEL478)</name>
    <name type="common">Monoblepharis prolifera</name>
    <dbReference type="NCBI Taxonomy" id="1344416"/>
    <lineage>
        <taxon>Eukaryota</taxon>
        <taxon>Fungi</taxon>
        <taxon>Fungi incertae sedis</taxon>
        <taxon>Chytridiomycota</taxon>
        <taxon>Chytridiomycota incertae sedis</taxon>
        <taxon>Monoblepharidomycetes</taxon>
        <taxon>Monoblepharidales</taxon>
        <taxon>Gonapodyaceae</taxon>
        <taxon>Gonapodya</taxon>
    </lineage>
</organism>
<comment type="cofactor">
    <cofactor evidence="1 4">
        <name>heme</name>
        <dbReference type="ChEBI" id="CHEBI:30413"/>
    </cofactor>
</comment>
<sequence length="535" mass="60124">MAIIEAIAGKIALLPEFAKAHPGMAAANGLLIIFLAIWCVFLYQYLVVSPLRKVPGEIYYVVFGGLMLGFERYFLQGGDVPHMVRNFQHYKYGPVVRIGPTSVSVADPEIAREVLLTQDLPKSTAAQTLFGPLHPDALVVQTDKAEHKIKRRFFSQRFSIVGIQQMEPLMQIIFRNGEKKLDALIKEGKRVDIWDLLHCVGIDIIGITAFDQSFHAVEDGHHQTVGGMVESMFKWLSRTASYPLLRSLPLPSNSVAEQKLAYLQDFCRKIIKERRQLGQRKNDVLDLLVDGRMPDSEDGLPDSQIVNEMMGVLTAGADSTATAMSFLMIDLLQNPHYMVRVIDEVLRADPDPKTGLLHASTVKDLPWFNACVKESLRMNTGRDFQRVALQEGTMVGPYYMPAGTEVNVSRYCLHRGPWWRDPNTFIAERFLPAELGGLTDTPAEELGAYAPFSLGTRSCIGKNFAWQEIRIMIANFLRTFEFEDVPGQDISQGLYITLMLKNPHYFVRVKRRTPEAIAAYRASPPLPKKKPGSLI</sequence>
<dbReference type="PRINTS" id="PR00463">
    <property type="entry name" value="EP450I"/>
</dbReference>
<evidence type="ECO:0000256" key="2">
    <source>
        <dbReference type="ARBA" id="ARBA00022723"/>
    </source>
</evidence>
<dbReference type="InterPro" id="IPR017972">
    <property type="entry name" value="Cyt_P450_CS"/>
</dbReference>